<dbReference type="AlphaFoldDB" id="A0A2T0SGI8"/>
<sequence>MNTIYAVIGCLLLLCQCKQGTVEPPPTVAALVGTWTLMQPDSAASTTLSFALDTANPPHDIVSFYVQGKGLQNTYKGRMYATVDGTMQIQELSQTASADLGQTTYQIDRSYLTKLGSTARFNQLPDGTLQLFFGSPSSGTLSYKKGR</sequence>
<evidence type="ECO:0000313" key="2">
    <source>
        <dbReference type="Proteomes" id="UP000238375"/>
    </source>
</evidence>
<protein>
    <recommendedName>
        <fullName evidence="3">META domain-containing protein</fullName>
    </recommendedName>
</protein>
<evidence type="ECO:0008006" key="3">
    <source>
        <dbReference type="Google" id="ProtNLM"/>
    </source>
</evidence>
<organism evidence="1 2">
    <name type="scientific">Spirosoma oryzae</name>
    <dbReference type="NCBI Taxonomy" id="1469603"/>
    <lineage>
        <taxon>Bacteria</taxon>
        <taxon>Pseudomonadati</taxon>
        <taxon>Bacteroidota</taxon>
        <taxon>Cytophagia</taxon>
        <taxon>Cytophagales</taxon>
        <taxon>Cytophagaceae</taxon>
        <taxon>Spirosoma</taxon>
    </lineage>
</organism>
<accession>A0A2T0SGI8</accession>
<evidence type="ECO:0000313" key="1">
    <source>
        <dbReference type="EMBL" id="PRY32526.1"/>
    </source>
</evidence>
<comment type="caution">
    <text evidence="1">The sequence shown here is derived from an EMBL/GenBank/DDBJ whole genome shotgun (WGS) entry which is preliminary data.</text>
</comment>
<dbReference type="Proteomes" id="UP000238375">
    <property type="component" value="Unassembled WGS sequence"/>
</dbReference>
<dbReference type="EMBL" id="PVTE01000021">
    <property type="protein sequence ID" value="PRY32526.1"/>
    <property type="molecule type" value="Genomic_DNA"/>
</dbReference>
<dbReference type="RefSeq" id="WP_146141493.1">
    <property type="nucleotide sequence ID" value="NZ_PVTE01000021.1"/>
</dbReference>
<reference evidence="1 2" key="1">
    <citation type="submission" date="2018-03" db="EMBL/GenBank/DDBJ databases">
        <title>Genomic Encyclopedia of Archaeal and Bacterial Type Strains, Phase II (KMG-II): from individual species to whole genera.</title>
        <authorList>
            <person name="Goeker M."/>
        </authorList>
    </citation>
    <scope>NUCLEOTIDE SEQUENCE [LARGE SCALE GENOMIC DNA]</scope>
    <source>
        <strain evidence="1 2">DSM 28354</strain>
    </source>
</reference>
<keyword evidence="2" id="KW-1185">Reference proteome</keyword>
<gene>
    <name evidence="1" type="ORF">CLV58_12126</name>
</gene>
<name>A0A2T0SGI8_9BACT</name>
<dbReference type="OrthoDB" id="953642at2"/>
<proteinExistence type="predicted"/>